<organism evidence="4 5">
    <name type="scientific">Bugula neritina</name>
    <name type="common">Brown bryozoan</name>
    <name type="synonym">Sertularia neritina</name>
    <dbReference type="NCBI Taxonomy" id="10212"/>
    <lineage>
        <taxon>Eukaryota</taxon>
        <taxon>Metazoa</taxon>
        <taxon>Spiralia</taxon>
        <taxon>Lophotrochozoa</taxon>
        <taxon>Bryozoa</taxon>
        <taxon>Gymnolaemata</taxon>
        <taxon>Cheilostomatida</taxon>
        <taxon>Flustrina</taxon>
        <taxon>Buguloidea</taxon>
        <taxon>Bugulidae</taxon>
        <taxon>Bugula</taxon>
    </lineage>
</organism>
<dbReference type="PANTHER" id="PTHR14359:SF6">
    <property type="entry name" value="PHOSPHOPANTOTHENOYLCYSTEINE DECARBOXYLASE"/>
    <property type="match status" value="1"/>
</dbReference>
<accession>A0A7J7IRK8</accession>
<comment type="similarity">
    <text evidence="2">Belongs to the HFCD (homooligomeric flavin containing Cys decarboxylase) superfamily.</text>
</comment>
<dbReference type="PANTHER" id="PTHR14359">
    <property type="entry name" value="HOMO-OLIGOMERIC FLAVIN CONTAINING CYS DECARBOXYLASE FAMILY"/>
    <property type="match status" value="1"/>
</dbReference>
<dbReference type="InterPro" id="IPR036551">
    <property type="entry name" value="Flavin_trans-like"/>
</dbReference>
<proteinExistence type="inferred from homology"/>
<protein>
    <recommendedName>
        <fullName evidence="3">Flavoprotein domain-containing protein</fullName>
    </recommendedName>
</protein>
<dbReference type="GO" id="GO:0071513">
    <property type="term" value="C:phosphopantothenoylcysteine decarboxylase complex"/>
    <property type="evidence" value="ECO:0007669"/>
    <property type="project" value="TreeGrafter"/>
</dbReference>
<dbReference type="GO" id="GO:0004633">
    <property type="term" value="F:phosphopantothenoylcysteine decarboxylase activity"/>
    <property type="evidence" value="ECO:0007669"/>
    <property type="project" value="TreeGrafter"/>
</dbReference>
<dbReference type="OrthoDB" id="1532798at2759"/>
<gene>
    <name evidence="4" type="ORF">EB796_025107</name>
</gene>
<comment type="caution">
    <text evidence="4">The sequence shown here is derived from an EMBL/GenBank/DDBJ whole genome shotgun (WGS) entry which is preliminary data.</text>
</comment>
<keyword evidence="5" id="KW-1185">Reference proteome</keyword>
<evidence type="ECO:0000256" key="1">
    <source>
        <dbReference type="ARBA" id="ARBA00022993"/>
    </source>
</evidence>
<dbReference type="EMBL" id="VXIV02003507">
    <property type="protein sequence ID" value="KAF6016589.1"/>
    <property type="molecule type" value="Genomic_DNA"/>
</dbReference>
<dbReference type="GO" id="GO:0015937">
    <property type="term" value="P:coenzyme A biosynthetic process"/>
    <property type="evidence" value="ECO:0007669"/>
    <property type="project" value="UniProtKB-KW"/>
</dbReference>
<evidence type="ECO:0000313" key="4">
    <source>
        <dbReference type="EMBL" id="KAF6016589.1"/>
    </source>
</evidence>
<sequence>MAPKILIGCCGSVATVKLKPLLAALQSGVPDVVIKVILTEHAQHFAQVEDSTNVLQYYTDADEYKTWKKMGDDVLHIELRKWADIFIIAPLSANSLAKISNGLCDNLLTCVVRAWDPKKPLLFAPAMNTLMLQHPITQPQINVLVSWGHIEIPTCSKKLACGDVGYGAMAEVDTIAEKVIQHLSNLSK</sequence>
<dbReference type="Proteomes" id="UP000593567">
    <property type="component" value="Unassembled WGS sequence"/>
</dbReference>
<evidence type="ECO:0000313" key="5">
    <source>
        <dbReference type="Proteomes" id="UP000593567"/>
    </source>
</evidence>
<evidence type="ECO:0000259" key="3">
    <source>
        <dbReference type="Pfam" id="PF02441"/>
    </source>
</evidence>
<dbReference type="Pfam" id="PF02441">
    <property type="entry name" value="Flavoprotein"/>
    <property type="match status" value="1"/>
</dbReference>
<keyword evidence="1" id="KW-0173">Coenzyme A biosynthesis</keyword>
<reference evidence="4" key="1">
    <citation type="submission" date="2020-06" db="EMBL/GenBank/DDBJ databases">
        <title>Draft genome of Bugula neritina, a colonial animal packing powerful symbionts and potential medicines.</title>
        <authorList>
            <person name="Rayko M."/>
        </authorList>
    </citation>
    <scope>NUCLEOTIDE SEQUENCE [LARGE SCALE GENOMIC DNA]</scope>
    <source>
        <strain evidence="4">Kwan_BN1</strain>
    </source>
</reference>
<dbReference type="GO" id="GO:0010181">
    <property type="term" value="F:FMN binding"/>
    <property type="evidence" value="ECO:0007669"/>
    <property type="project" value="TreeGrafter"/>
</dbReference>
<dbReference type="Gene3D" id="3.40.50.1950">
    <property type="entry name" value="Flavin prenyltransferase-like"/>
    <property type="match status" value="1"/>
</dbReference>
<evidence type="ECO:0000256" key="2">
    <source>
        <dbReference type="ARBA" id="ARBA00038350"/>
    </source>
</evidence>
<name>A0A7J7IRK8_BUGNE</name>
<feature type="domain" description="Flavoprotein" evidence="3">
    <location>
        <begin position="4"/>
        <end position="183"/>
    </location>
</feature>
<dbReference type="InterPro" id="IPR003382">
    <property type="entry name" value="Flavoprotein"/>
</dbReference>
<dbReference type="SUPFAM" id="SSF52507">
    <property type="entry name" value="Homo-oligomeric flavin-containing Cys decarboxylases, HFCD"/>
    <property type="match status" value="1"/>
</dbReference>
<dbReference type="AlphaFoldDB" id="A0A7J7IRK8"/>